<name>A0A453GY59_AEGTS</name>
<accession>A0A453GY59</accession>
<reference evidence="1" key="5">
    <citation type="journal article" date="2021" name="G3 (Bethesda)">
        <title>Aegilops tauschii genome assembly Aet v5.0 features greater sequence contiguity and improved annotation.</title>
        <authorList>
            <person name="Wang L."/>
            <person name="Zhu T."/>
            <person name="Rodriguez J.C."/>
            <person name="Deal K.R."/>
            <person name="Dubcovsky J."/>
            <person name="McGuire P.E."/>
            <person name="Lux T."/>
            <person name="Spannagl M."/>
            <person name="Mayer K.F.X."/>
            <person name="Baldrich P."/>
            <person name="Meyers B.C."/>
            <person name="Huo N."/>
            <person name="Gu Y.Q."/>
            <person name="Zhou H."/>
            <person name="Devos K.M."/>
            <person name="Bennetzen J.L."/>
            <person name="Unver T."/>
            <person name="Budak H."/>
            <person name="Gulick P.J."/>
            <person name="Galiba G."/>
            <person name="Kalapos B."/>
            <person name="Nelson D.R."/>
            <person name="Li P."/>
            <person name="You F.M."/>
            <person name="Luo M.C."/>
            <person name="Dvorak J."/>
        </authorList>
    </citation>
    <scope>NUCLEOTIDE SEQUENCE [LARGE SCALE GENOMIC DNA]</scope>
    <source>
        <strain evidence="1">cv. AL8/78</strain>
    </source>
</reference>
<reference evidence="2" key="2">
    <citation type="journal article" date="2017" name="Nat. Plants">
        <title>The Aegilops tauschii genome reveals multiple impacts of transposons.</title>
        <authorList>
            <person name="Zhao G."/>
            <person name="Zou C."/>
            <person name="Li K."/>
            <person name="Wang K."/>
            <person name="Li T."/>
            <person name="Gao L."/>
            <person name="Zhang X."/>
            <person name="Wang H."/>
            <person name="Yang Z."/>
            <person name="Liu X."/>
            <person name="Jiang W."/>
            <person name="Mao L."/>
            <person name="Kong X."/>
            <person name="Jiao Y."/>
            <person name="Jia J."/>
        </authorList>
    </citation>
    <scope>NUCLEOTIDE SEQUENCE [LARGE SCALE GENOMIC DNA]</scope>
    <source>
        <strain evidence="2">cv. AL8/78</strain>
    </source>
</reference>
<evidence type="ECO:0000313" key="2">
    <source>
        <dbReference type="Proteomes" id="UP000015105"/>
    </source>
</evidence>
<sequence length="91" mass="10132">MASGVFGTPISEKTVLATGEYKEPITQKDVADYTMKMINAGGKDINAQTFVDNLKERFVSVCLSFFSSFVVHHIFLLLACCHPNKFLLERA</sequence>
<evidence type="ECO:0000313" key="1">
    <source>
        <dbReference type="EnsemblPlants" id="AET3Gv21256900.2"/>
    </source>
</evidence>
<dbReference type="Gramene" id="AET3Gv21256900.2">
    <property type="protein sequence ID" value="AET3Gv21256900.2"/>
    <property type="gene ID" value="AET3Gv21256900"/>
</dbReference>
<reference evidence="1" key="4">
    <citation type="submission" date="2019-03" db="UniProtKB">
        <authorList>
            <consortium name="EnsemblPlants"/>
        </authorList>
    </citation>
    <scope>IDENTIFICATION</scope>
</reference>
<organism evidence="1 2">
    <name type="scientific">Aegilops tauschii subsp. strangulata</name>
    <name type="common">Goatgrass</name>
    <dbReference type="NCBI Taxonomy" id="200361"/>
    <lineage>
        <taxon>Eukaryota</taxon>
        <taxon>Viridiplantae</taxon>
        <taxon>Streptophyta</taxon>
        <taxon>Embryophyta</taxon>
        <taxon>Tracheophyta</taxon>
        <taxon>Spermatophyta</taxon>
        <taxon>Magnoliopsida</taxon>
        <taxon>Liliopsida</taxon>
        <taxon>Poales</taxon>
        <taxon>Poaceae</taxon>
        <taxon>BOP clade</taxon>
        <taxon>Pooideae</taxon>
        <taxon>Triticodae</taxon>
        <taxon>Triticeae</taxon>
        <taxon>Triticinae</taxon>
        <taxon>Aegilops</taxon>
    </lineage>
</organism>
<dbReference type="EnsemblPlants" id="AET3Gv21256900.2">
    <property type="protein sequence ID" value="AET3Gv21256900.2"/>
    <property type="gene ID" value="AET3Gv21256900"/>
</dbReference>
<proteinExistence type="predicted"/>
<keyword evidence="2" id="KW-1185">Reference proteome</keyword>
<protein>
    <submittedName>
        <fullName evidence="1">Uncharacterized protein</fullName>
    </submittedName>
</protein>
<dbReference type="Proteomes" id="UP000015105">
    <property type="component" value="Chromosome 3D"/>
</dbReference>
<reference evidence="2" key="1">
    <citation type="journal article" date="2014" name="Science">
        <title>Ancient hybridizations among the ancestral genomes of bread wheat.</title>
        <authorList>
            <consortium name="International Wheat Genome Sequencing Consortium,"/>
            <person name="Marcussen T."/>
            <person name="Sandve S.R."/>
            <person name="Heier L."/>
            <person name="Spannagl M."/>
            <person name="Pfeifer M."/>
            <person name="Jakobsen K.S."/>
            <person name="Wulff B.B."/>
            <person name="Steuernagel B."/>
            <person name="Mayer K.F."/>
            <person name="Olsen O.A."/>
        </authorList>
    </citation>
    <scope>NUCLEOTIDE SEQUENCE [LARGE SCALE GENOMIC DNA]</scope>
    <source>
        <strain evidence="2">cv. AL8/78</strain>
    </source>
</reference>
<reference evidence="1" key="3">
    <citation type="journal article" date="2017" name="Nature">
        <title>Genome sequence of the progenitor of the wheat D genome Aegilops tauschii.</title>
        <authorList>
            <person name="Luo M.C."/>
            <person name="Gu Y.Q."/>
            <person name="Puiu D."/>
            <person name="Wang H."/>
            <person name="Twardziok S.O."/>
            <person name="Deal K.R."/>
            <person name="Huo N."/>
            <person name="Zhu T."/>
            <person name="Wang L."/>
            <person name="Wang Y."/>
            <person name="McGuire P.E."/>
            <person name="Liu S."/>
            <person name="Long H."/>
            <person name="Ramasamy R.K."/>
            <person name="Rodriguez J.C."/>
            <person name="Van S.L."/>
            <person name="Yuan L."/>
            <person name="Wang Z."/>
            <person name="Xia Z."/>
            <person name="Xiao L."/>
            <person name="Anderson O.D."/>
            <person name="Ouyang S."/>
            <person name="Liang Y."/>
            <person name="Zimin A.V."/>
            <person name="Pertea G."/>
            <person name="Qi P."/>
            <person name="Bennetzen J.L."/>
            <person name="Dai X."/>
            <person name="Dawson M.W."/>
            <person name="Muller H.G."/>
            <person name="Kugler K."/>
            <person name="Rivarola-Duarte L."/>
            <person name="Spannagl M."/>
            <person name="Mayer K.F.X."/>
            <person name="Lu F.H."/>
            <person name="Bevan M.W."/>
            <person name="Leroy P."/>
            <person name="Li P."/>
            <person name="You F.M."/>
            <person name="Sun Q."/>
            <person name="Liu Z."/>
            <person name="Lyons E."/>
            <person name="Wicker T."/>
            <person name="Salzberg S.L."/>
            <person name="Devos K.M."/>
            <person name="Dvorak J."/>
        </authorList>
    </citation>
    <scope>NUCLEOTIDE SEQUENCE [LARGE SCALE GENOMIC DNA]</scope>
    <source>
        <strain evidence="1">cv. AL8/78</strain>
    </source>
</reference>
<dbReference type="AlphaFoldDB" id="A0A453GY59"/>